<dbReference type="SUPFAM" id="SSF52418">
    <property type="entry name" value="Nucleoside phosphorylase/phosphoribosyltransferase catalytic domain"/>
    <property type="match status" value="1"/>
</dbReference>
<dbReference type="PANTHER" id="PTHR10515">
    <property type="entry name" value="THYMIDINE PHOSPHORYLASE"/>
    <property type="match status" value="1"/>
</dbReference>
<evidence type="ECO:0000256" key="1">
    <source>
        <dbReference type="ARBA" id="ARBA00022676"/>
    </source>
</evidence>
<comment type="similarity">
    <text evidence="4">Belongs to the thymidine/pyrimidine-nucleoside phosphorylase family. Type 2 subfamily.</text>
</comment>
<dbReference type="NCBIfam" id="TIGR02645">
    <property type="entry name" value="ARCH_P_rylase"/>
    <property type="match status" value="1"/>
</dbReference>
<dbReference type="EMBL" id="CP018799">
    <property type="protein sequence ID" value="ATX79984.1"/>
    <property type="molecule type" value="Genomic_DNA"/>
</dbReference>
<accession>A0A2K8L4S0</accession>
<dbReference type="GO" id="GO:0005829">
    <property type="term" value="C:cytosol"/>
    <property type="evidence" value="ECO:0007669"/>
    <property type="project" value="TreeGrafter"/>
</dbReference>
<name>A0A2K8L4S0_MARES</name>
<dbReference type="GO" id="GO:0004645">
    <property type="term" value="F:1,4-alpha-oligoglucan phosphorylase activity"/>
    <property type="evidence" value="ECO:0007669"/>
    <property type="project" value="InterPro"/>
</dbReference>
<dbReference type="InterPro" id="IPR000312">
    <property type="entry name" value="Glycosyl_Trfase_fam3"/>
</dbReference>
<keyword evidence="7" id="KW-1185">Reference proteome</keyword>
<dbReference type="PANTHER" id="PTHR10515:SF0">
    <property type="entry name" value="THYMIDINE PHOSPHORYLASE"/>
    <property type="match status" value="1"/>
</dbReference>
<sequence>MNRPGIHLKLRRIGIDTFKENVAYLHRDCPVYHTEGFQALAKVEVNSVKNHQQVLAVLNVVNDGGIMAIDELGLSEQAFEQLGLKDGNMVCIAHATPPESLDAVHRKIAGECLHASDYLSIIKDVVGNRYSRMEMSAFLVACSESGMEREELLYLTEAMVETGEKLDWGEPLVADKHCIGGIPGNRTTMLVVPIVAAHGMLIPKTSSRAITSPSGTADTMETLARVDLDLKDLHDIVRRERGCLAWGGRAKLAPADDILISVERPLSLDSPGQMVSSILSKKVAAGATHLLIDIPVGPTAKVRRMNDALRLRKLFEYVGDRLGLHLEVVITNGEQPIGRGIGPALEARDVIKVLENDPDAPSDLREKSLRLAGRILEFDPDVRGGQGYAIARDILETGRAMAKMQAIIGAQGVNEEPYVRGALVMEVVAPESGFVVEINNLQMARIARMAGAPMDKGAGVDLLKKMGDKVEAGEVLYLIYAEFPSDFDFAVEQTKKDIGFRIGDNPPAPRYFPPL</sequence>
<dbReference type="GO" id="GO:0006213">
    <property type="term" value="P:pyrimidine nucleoside metabolic process"/>
    <property type="evidence" value="ECO:0007669"/>
    <property type="project" value="InterPro"/>
</dbReference>
<dbReference type="GO" id="GO:0009032">
    <property type="term" value="F:thymidine phosphorylase activity"/>
    <property type="evidence" value="ECO:0007669"/>
    <property type="project" value="UniProtKB-UniRule"/>
</dbReference>
<protein>
    <recommendedName>
        <fullName evidence="4">Putative thymidine phosphorylase</fullName>
        <ecNumber evidence="4">2.4.2.4</ecNumber>
    </recommendedName>
    <alternativeName>
        <fullName evidence="4">TdRPase</fullName>
    </alternativeName>
</protein>
<dbReference type="OrthoDB" id="341217at2"/>
<dbReference type="GO" id="GO:0006206">
    <property type="term" value="P:pyrimidine nucleobase metabolic process"/>
    <property type="evidence" value="ECO:0007669"/>
    <property type="project" value="InterPro"/>
</dbReference>
<dbReference type="EC" id="2.4.2.4" evidence="4"/>
<evidence type="ECO:0000256" key="3">
    <source>
        <dbReference type="ARBA" id="ARBA00048550"/>
    </source>
</evidence>
<dbReference type="InterPro" id="IPR017872">
    <property type="entry name" value="Pyrmidine_PPase_CS"/>
</dbReference>
<dbReference type="InterPro" id="IPR028579">
    <property type="entry name" value="Thym_Pase_Put"/>
</dbReference>
<evidence type="ECO:0000313" key="6">
    <source>
        <dbReference type="EMBL" id="ATX79984.1"/>
    </source>
</evidence>
<gene>
    <name evidence="6" type="ORF">Ga0123461_1571</name>
</gene>
<dbReference type="SMART" id="SM00941">
    <property type="entry name" value="PYNP_C"/>
    <property type="match status" value="1"/>
</dbReference>
<proteinExistence type="inferred from homology"/>
<dbReference type="PROSITE" id="PS00647">
    <property type="entry name" value="THYMID_PHOSPHORYLASE"/>
    <property type="match status" value="1"/>
</dbReference>
<evidence type="ECO:0000259" key="5">
    <source>
        <dbReference type="SMART" id="SM00941"/>
    </source>
</evidence>
<dbReference type="Gene3D" id="3.90.1170.30">
    <property type="entry name" value="Pyrimidine nucleoside phosphorylase-like, C-terminal domain"/>
    <property type="match status" value="1"/>
</dbReference>
<dbReference type="Gene3D" id="3.40.1030.10">
    <property type="entry name" value="Nucleoside phosphorylase/phosphoribosyltransferase catalytic domain"/>
    <property type="match status" value="1"/>
</dbReference>
<evidence type="ECO:0000313" key="7">
    <source>
        <dbReference type="Proteomes" id="UP000231701"/>
    </source>
</evidence>
<dbReference type="Pfam" id="PF02885">
    <property type="entry name" value="Glycos_trans_3N"/>
    <property type="match status" value="1"/>
</dbReference>
<dbReference type="InterPro" id="IPR036566">
    <property type="entry name" value="PYNP-like_C_sf"/>
</dbReference>
<feature type="domain" description="Pyrimidine nucleoside phosphorylase C-terminal" evidence="5">
    <location>
        <begin position="434"/>
        <end position="501"/>
    </location>
</feature>
<evidence type="ECO:0000256" key="4">
    <source>
        <dbReference type="HAMAP-Rule" id="MF_00703"/>
    </source>
</evidence>
<evidence type="ECO:0000256" key="2">
    <source>
        <dbReference type="ARBA" id="ARBA00022679"/>
    </source>
</evidence>
<dbReference type="InterPro" id="IPR013466">
    <property type="entry name" value="Thymidine/AMP_Pase"/>
</dbReference>
<dbReference type="AlphaFoldDB" id="A0A2K8L4S0"/>
<dbReference type="KEGG" id="maes:Ga0123461_1571"/>
<keyword evidence="2 4" id="KW-0808">Transferase</keyword>
<organism evidence="6 7">
    <name type="scientific">Mariprofundus aestuarium</name>
    <dbReference type="NCBI Taxonomy" id="1921086"/>
    <lineage>
        <taxon>Bacteria</taxon>
        <taxon>Pseudomonadati</taxon>
        <taxon>Pseudomonadota</taxon>
        <taxon>Candidatius Mariprofundia</taxon>
        <taxon>Mariprofundales</taxon>
        <taxon>Mariprofundaceae</taxon>
        <taxon>Mariprofundus</taxon>
    </lineage>
</organism>
<dbReference type="InterPro" id="IPR000053">
    <property type="entry name" value="Thymidine/pyrmidine_PPase"/>
</dbReference>
<dbReference type="Pfam" id="PF07831">
    <property type="entry name" value="PYNP_C"/>
    <property type="match status" value="1"/>
</dbReference>
<dbReference type="Gene3D" id="1.20.970.50">
    <property type="match status" value="1"/>
</dbReference>
<keyword evidence="1 4" id="KW-0328">Glycosyltransferase</keyword>
<dbReference type="InterPro" id="IPR017459">
    <property type="entry name" value="Glycosyl_Trfase_fam3_N_dom"/>
</dbReference>
<dbReference type="Proteomes" id="UP000231701">
    <property type="component" value="Chromosome"/>
</dbReference>
<dbReference type="Pfam" id="PF00591">
    <property type="entry name" value="Glycos_transf_3"/>
    <property type="match status" value="1"/>
</dbReference>
<reference evidence="6 7" key="1">
    <citation type="submission" date="2016-12" db="EMBL/GenBank/DDBJ databases">
        <title>Isolation and genomic insights into novel planktonic Zetaproteobacteria from stratified waters of the Chesapeake Bay.</title>
        <authorList>
            <person name="McAllister S.M."/>
            <person name="Kato S."/>
            <person name="Chan C.S."/>
            <person name="Chiu B.K."/>
            <person name="Field E.K."/>
        </authorList>
    </citation>
    <scope>NUCLEOTIDE SEQUENCE [LARGE SCALE GENOMIC DNA]</scope>
    <source>
        <strain evidence="6 7">CP-5</strain>
    </source>
</reference>
<dbReference type="InterPro" id="IPR036320">
    <property type="entry name" value="Glycosyl_Trfase_fam3_N_dom_sf"/>
</dbReference>
<dbReference type="SUPFAM" id="SSF54680">
    <property type="entry name" value="Pyrimidine nucleoside phosphorylase C-terminal domain"/>
    <property type="match status" value="1"/>
</dbReference>
<dbReference type="SUPFAM" id="SSF47648">
    <property type="entry name" value="Nucleoside phosphorylase/phosphoribosyltransferase N-terminal domain"/>
    <property type="match status" value="1"/>
</dbReference>
<dbReference type="HAMAP" id="MF_00703">
    <property type="entry name" value="Thymid_phosp_2"/>
    <property type="match status" value="1"/>
</dbReference>
<dbReference type="NCBIfam" id="NF003338">
    <property type="entry name" value="PRK04350.1"/>
    <property type="match status" value="1"/>
</dbReference>
<comment type="catalytic activity">
    <reaction evidence="3 4">
        <text>thymidine + phosphate = 2-deoxy-alpha-D-ribose 1-phosphate + thymine</text>
        <dbReference type="Rhea" id="RHEA:16037"/>
        <dbReference type="ChEBI" id="CHEBI:17748"/>
        <dbReference type="ChEBI" id="CHEBI:17821"/>
        <dbReference type="ChEBI" id="CHEBI:43474"/>
        <dbReference type="ChEBI" id="CHEBI:57259"/>
        <dbReference type="EC" id="2.4.2.4"/>
    </reaction>
</comment>
<dbReference type="InterPro" id="IPR035902">
    <property type="entry name" value="Nuc_phospho_transferase"/>
</dbReference>
<dbReference type="InterPro" id="IPR013102">
    <property type="entry name" value="PYNP_C"/>
</dbReference>
<dbReference type="RefSeq" id="WP_100277809.1">
    <property type="nucleotide sequence ID" value="NZ_CP018799.1"/>
</dbReference>